<proteinExistence type="predicted"/>
<protein>
    <submittedName>
        <fullName evidence="1">Uncharacterized protein</fullName>
    </submittedName>
</protein>
<evidence type="ECO:0000313" key="2">
    <source>
        <dbReference type="Proteomes" id="UP001162001"/>
    </source>
</evidence>
<dbReference type="Proteomes" id="UP001162001">
    <property type="component" value="Segment"/>
</dbReference>
<sequence length="920" mass="106511">MLLLQLAIIMSSDLDFGVVSKVPYDPAMNDMDDNFFENKSNPPQPEKVVIQDGHIKNPFYVSANTQLSDMSDSDLYTKYKSVISLCRKNSCNAQQSVLSHMYQRTLKQTEFEELTQYFTIVKVSQKLLKNKYHRNSSLIVERPVLTPFNNSQIYLENEEVVVPLFELSEDQVQLYTSMYESQNTIDIIGKVNVLFQYFTCDSYKTVITERLTKLFSDINETNYWTNPYHCEIDITQRFRERAFRAKETGEDQIKAVATSKNHGIQDSEAKNVFDKISSKISYNTPVIFRKNVFTDASSGVKHTTQTGKKFRLYKLDNELPALTKDQVTEIFNSVNDKKLLFNIFNVFLLSKSYCHLVVNNRAVLTKVKPFFEGKLMAFYNYVFGYAWACLYLEECIVKTRTKNTNRYVFDIDTASKLPFFPYCAENIHMNPYCVLPVDEKVLKSKENFHGLPMIVDYKEYGIDNLEGFKTKFNLFTTGKTDKNIFDGLETVAGTSRWKHFAVSGSVMPACSQKRNPLIDQVCTPEMSFSDKMNRFFNEYYSESDIDVMCDSKSVFEFMDNIANLVDVIKKNLSSYAGKDVSGTVEVEPIKSLGVVVHTKFIEEKLQDIGDVSYVINNITSQAVKERFYEEYFACKRQKNVQFRNVKKGAFYEHFYKIVPLDDMNVMVSSYEATKETQYESDSDSYIYLNDILPADKKVPDDKNILVLKISESIKFKIRSPLMSHSIEAFRTRFDDYFSCVARFHLPCVRSYYNGENVYMLPSAITALMTYTNIDYKYFAGIRDPVDILDKYRTRGFGTIINDQEKSTVVEYNGSVNKWKGMFNVDPKNKASVTAHFGPKKLNDTIYKPGKFLKDYPDDTYRKVDCKYIMTVEDYYNYFKNAYGYVPGTIDFLKFRSLGEAGTFIPLKKWILEAANDELFQ</sequence>
<evidence type="ECO:0000313" key="1">
    <source>
        <dbReference type="EMBL" id="QKF93809.1"/>
    </source>
</evidence>
<name>A0A7D3UUY1_9VIRU</name>
<keyword evidence="2" id="KW-1185">Reference proteome</keyword>
<organism evidence="1 2">
    <name type="scientific">Fadolivirus FV1/VV64</name>
    <dbReference type="NCBI Taxonomy" id="3070911"/>
    <lineage>
        <taxon>Viruses</taxon>
        <taxon>Varidnaviria</taxon>
        <taxon>Bamfordvirae</taxon>
        <taxon>Nucleocytoviricota</taxon>
        <taxon>Megaviricetes</taxon>
        <taxon>Imitervirales</taxon>
        <taxon>Mimiviridae</taxon>
        <taxon>Klosneuvirinae</taxon>
        <taxon>Fadolivirus</taxon>
        <taxon>Fadolivirus algeromassiliense</taxon>
    </lineage>
</organism>
<dbReference type="EMBL" id="MT418680">
    <property type="protein sequence ID" value="QKF93809.1"/>
    <property type="molecule type" value="Genomic_DNA"/>
</dbReference>
<reference evidence="1 2" key="1">
    <citation type="submission" date="2020-04" db="EMBL/GenBank/DDBJ databases">
        <title>Advantages and limits of metagenomic assembly and binning of a giant virus.</title>
        <authorList>
            <person name="Schulz F."/>
            <person name="Andreani J."/>
            <person name="Francis R."/>
            <person name="Boudjemaa H."/>
            <person name="Bou Khalil J.Y."/>
            <person name="Lee J."/>
            <person name="La Scola B."/>
            <person name="Woyke T."/>
        </authorList>
    </citation>
    <scope>NUCLEOTIDE SEQUENCE [LARGE SCALE GENOMIC DNA]</scope>
    <source>
        <strain evidence="1 2">FV1/VV64</strain>
    </source>
</reference>
<accession>A0A7D3UUY1</accession>
<gene>
    <name evidence="1" type="ORF">Fadolivirus_1_351</name>
</gene>